<dbReference type="EMBL" id="LSBJ02000003">
    <property type="protein sequence ID" value="OAQ68996.1"/>
    <property type="molecule type" value="Genomic_DNA"/>
</dbReference>
<proteinExistence type="predicted"/>
<dbReference type="RefSeq" id="XP_018145846.1">
    <property type="nucleotide sequence ID" value="XM_018284380.1"/>
</dbReference>
<evidence type="ECO:0000313" key="3">
    <source>
        <dbReference type="Proteomes" id="UP000078397"/>
    </source>
</evidence>
<feature type="compositionally biased region" description="Basic and acidic residues" evidence="1">
    <location>
        <begin position="591"/>
        <end position="609"/>
    </location>
</feature>
<feature type="compositionally biased region" description="Polar residues" evidence="1">
    <location>
        <begin position="669"/>
        <end position="694"/>
    </location>
</feature>
<accession>A0A179FTM2</accession>
<dbReference type="Proteomes" id="UP000078397">
    <property type="component" value="Unassembled WGS sequence"/>
</dbReference>
<dbReference type="GeneID" id="28848374"/>
<gene>
    <name evidence="2" type="ORF">VFPPC_05140</name>
</gene>
<feature type="compositionally biased region" description="Acidic residues" evidence="1">
    <location>
        <begin position="73"/>
        <end position="97"/>
    </location>
</feature>
<reference evidence="2 3" key="1">
    <citation type="journal article" date="2016" name="PLoS Pathog.">
        <title>Biosynthesis of antibiotic leucinostatins in bio-control fungus Purpureocillium lilacinum and their inhibition on phytophthora revealed by genome mining.</title>
        <authorList>
            <person name="Wang G."/>
            <person name="Liu Z."/>
            <person name="Lin R."/>
            <person name="Li E."/>
            <person name="Mao Z."/>
            <person name="Ling J."/>
            <person name="Yang Y."/>
            <person name="Yin W.B."/>
            <person name="Xie B."/>
        </authorList>
    </citation>
    <scope>NUCLEOTIDE SEQUENCE [LARGE SCALE GENOMIC DNA]</scope>
    <source>
        <strain evidence="2">170</strain>
    </source>
</reference>
<feature type="compositionally biased region" description="Low complexity" evidence="1">
    <location>
        <begin position="1"/>
        <end position="35"/>
    </location>
</feature>
<name>A0A179FTM2_METCM</name>
<dbReference type="AlphaFoldDB" id="A0A179FTM2"/>
<feature type="compositionally biased region" description="Basic residues" evidence="1">
    <location>
        <begin position="59"/>
        <end position="68"/>
    </location>
</feature>
<feature type="region of interest" description="Disordered" evidence="1">
    <location>
        <begin position="591"/>
        <end position="701"/>
    </location>
</feature>
<comment type="caution">
    <text evidence="2">The sequence shown here is derived from an EMBL/GenBank/DDBJ whole genome shotgun (WGS) entry which is preliminary data.</text>
</comment>
<feature type="compositionally biased region" description="Basic residues" evidence="1">
    <location>
        <begin position="36"/>
        <end position="52"/>
    </location>
</feature>
<sequence>MTGRTRSSGRRSATPGPSNAGQSQTQQSTSTPGTGTKRRASSARGNKSKRARTTATASKRSKSRKGKGRATSDDEGDSGDSDNEDNNDDDDDDDDDNDNGKKTNKKKLQKGQVVDTELADQRAAVKTEQGINDLTCDFCKSNPPDLDDDTGCNREVRDGYVFECQRCADHRFLSGDPDHVCVRTGQDDHLEVFKRYSTGHPLDFPTPVSCEECQGSSRCDADPFLQLKCTACMKTKSRVPVVCNVKATTTDMGWGLHAVRRMGQKPNLQKGKLKWFRRECDICRNLPNKRNGSVCSWLDTRDTSQPCQQCAGGRMSCMTGGMLVGNHPNPLEMPTKWTTTGELGGGWLDLRGESNIFRTQCKQCSLQKRHCRASAKYAEYACNWCWQTGMVCRDKDNPNTIYPLFDLSRVGIGNFCPFAKCSQCEAKGRNCDRQRPCDSCFYNGEADKCDTWQVGAERTLNCLDRRINEDDEQPGPLYYLSLGYGADGVNDEKDGTQIEHYIGPPFARYAFRPEKDDVLEFSRQTKQSIVAGVQTMRKALVASGVPPLGAPGCELAGLNVNDITVKQLRDWMTVRWPNWIQQCNKPDYLTHKADEMPSRPYREHLDGRSTTRTRRQSNRVVELNDDDEEDEDEDVDAEGEEEGPDDEVEEENDRNNTGGRGDGFHGQNRRSGNTSARQSSHPFATGSNAGQSNRLDMAPPPAGGSSAYAYGGGGLANDNVENMGNMMRYSGYQTRHPANGPAAMEQTPRQTHTLVNLSNTTSGVIHPSQLMSHPQPQPQPQQQTMSFPPYPYNNGDGVLSSFTFVPPSLFIPQFWPPSPSFPVGGNVIQYQATRWRQNNMYAPNPFELAARDREMADYVENLALSTSSGINIGLFSVVNGSLLRQTPIVPVLSRIPSQVISHPGIGGNQCLDRTAICNESLGVAICQGTHAHGTSEIVCSPCEQDNRNLLVTGPDQITRRDLISMRAYFCTPCHGRLTGSPQTLGAMHKLGVSQVWGCQFTGGANISGALSINGRQLTLNESTHPVTGCLCGEKIFRSYMCRDDRFHFARLALYQASRVNGWREAQGEAGLCPGCLMQVPVAEAGHSPSNSELAHVPADSQETVSWACLVCGDLVLNQLKKHPEVGGGWLKWFTTRVSDWGPDSSMLVDPSL</sequence>
<dbReference type="OrthoDB" id="5232836at2759"/>
<keyword evidence="3" id="KW-1185">Reference proteome</keyword>
<dbReference type="STRING" id="1380566.A0A179FTM2"/>
<evidence type="ECO:0000313" key="2">
    <source>
        <dbReference type="EMBL" id="OAQ68996.1"/>
    </source>
</evidence>
<organism evidence="2 3">
    <name type="scientific">Pochonia chlamydosporia 170</name>
    <dbReference type="NCBI Taxonomy" id="1380566"/>
    <lineage>
        <taxon>Eukaryota</taxon>
        <taxon>Fungi</taxon>
        <taxon>Dikarya</taxon>
        <taxon>Ascomycota</taxon>
        <taxon>Pezizomycotina</taxon>
        <taxon>Sordariomycetes</taxon>
        <taxon>Hypocreomycetidae</taxon>
        <taxon>Hypocreales</taxon>
        <taxon>Clavicipitaceae</taxon>
        <taxon>Pochonia</taxon>
    </lineage>
</organism>
<protein>
    <submittedName>
        <fullName evidence="2">Uncharacterized protein</fullName>
    </submittedName>
</protein>
<feature type="region of interest" description="Disordered" evidence="1">
    <location>
        <begin position="1"/>
        <end position="114"/>
    </location>
</feature>
<evidence type="ECO:0000256" key="1">
    <source>
        <dbReference type="SAM" id="MobiDB-lite"/>
    </source>
</evidence>
<feature type="compositionally biased region" description="Acidic residues" evidence="1">
    <location>
        <begin position="623"/>
        <end position="652"/>
    </location>
</feature>
<dbReference type="KEGG" id="pchm:VFPPC_05140"/>